<dbReference type="InterPro" id="IPR003018">
    <property type="entry name" value="GAF"/>
</dbReference>
<dbReference type="GO" id="GO:0006355">
    <property type="term" value="P:regulation of DNA-templated transcription"/>
    <property type="evidence" value="ECO:0007669"/>
    <property type="project" value="InterPro"/>
</dbReference>
<dbReference type="SUPFAM" id="SSF55785">
    <property type="entry name" value="PYP-like sensor domain (PAS domain)"/>
    <property type="match status" value="2"/>
</dbReference>
<keyword evidence="6" id="KW-0675">Receptor</keyword>
<dbReference type="AlphaFoldDB" id="A0A9D5BT55"/>
<dbReference type="InterPro" id="IPR013654">
    <property type="entry name" value="PAS_2"/>
</dbReference>
<dbReference type="SMART" id="SM00065">
    <property type="entry name" value="GAF"/>
    <property type="match status" value="1"/>
</dbReference>
<dbReference type="Proteomes" id="UP001085076">
    <property type="component" value="Unassembled WGS sequence"/>
</dbReference>
<accession>A0A9D5BT55</accession>
<dbReference type="PANTHER" id="PTHR47876">
    <property type="entry name" value="OS08G0260000 PROTEIN"/>
    <property type="match status" value="1"/>
</dbReference>
<dbReference type="CDD" id="cd00130">
    <property type="entry name" value="PAS"/>
    <property type="match status" value="1"/>
</dbReference>
<reference evidence="9 10" key="1">
    <citation type="journal article" date="2022" name="Hortic Res">
        <title>The genome of Dioscorea zingiberensis sheds light on the biosynthesis, origin and evolution of the medicinally important diosgenin saponins.</title>
        <authorList>
            <person name="Li Y."/>
            <person name="Tan C."/>
            <person name="Li Z."/>
            <person name="Guo J."/>
            <person name="Li S."/>
            <person name="Chen X."/>
            <person name="Wang C."/>
            <person name="Dai X."/>
            <person name="Yang H."/>
            <person name="Song W."/>
            <person name="Hou L."/>
            <person name="Xu J."/>
            <person name="Tong Z."/>
            <person name="Xu A."/>
            <person name="Yuan X."/>
            <person name="Wang W."/>
            <person name="Yang Q."/>
            <person name="Chen L."/>
            <person name="Sun Z."/>
            <person name="Wang K."/>
            <person name="Pan B."/>
            <person name="Chen J."/>
            <person name="Bao Y."/>
            <person name="Liu F."/>
            <person name="Qi X."/>
            <person name="Gang D.R."/>
            <person name="Wen J."/>
            <person name="Li J."/>
        </authorList>
    </citation>
    <scope>NUCLEOTIDE SEQUENCE [LARGE SCALE GENOMIC DNA]</scope>
    <source>
        <strain evidence="9">Dzin_1.0</strain>
    </source>
</reference>
<gene>
    <name evidence="9" type="ORF">J5N97_001923</name>
</gene>
<protein>
    <recommendedName>
        <fullName evidence="11">Phytochrome E</fullName>
    </recommendedName>
</protein>
<feature type="domain" description="Phytochrome chromophore attachment site" evidence="7">
    <location>
        <begin position="93"/>
        <end position="254"/>
    </location>
</feature>
<dbReference type="InterPro" id="IPR016132">
    <property type="entry name" value="Phyto_chromo_attachment"/>
</dbReference>
<keyword evidence="5" id="KW-0157">Chromophore</keyword>
<dbReference type="GO" id="GO:0009584">
    <property type="term" value="P:detection of visible light"/>
    <property type="evidence" value="ECO:0007669"/>
    <property type="project" value="InterPro"/>
</dbReference>
<evidence type="ECO:0000313" key="9">
    <source>
        <dbReference type="EMBL" id="KAJ0960248.1"/>
    </source>
</evidence>
<evidence type="ECO:0000259" key="8">
    <source>
        <dbReference type="PROSITE" id="PS50112"/>
    </source>
</evidence>
<dbReference type="NCBIfam" id="TIGR00229">
    <property type="entry name" value="sensory_box"/>
    <property type="match status" value="1"/>
</dbReference>
<dbReference type="PANTHER" id="PTHR47876:SF3">
    <property type="entry name" value="PHYTOCHROME 1"/>
    <property type="match status" value="1"/>
</dbReference>
<dbReference type="EMBL" id="JAGGNH010000094">
    <property type="protein sequence ID" value="KAJ0960248.1"/>
    <property type="molecule type" value="Genomic_DNA"/>
</dbReference>
<sequence>MLKLCFTPSSGASLAKAAASEEGSLSLLNPIWVYSRTTQKPFYAILHRIDVGIVIDLEPAKSGDPALSLAGAVQSQKLAVRAISRLQSLPGGDIGTLCDTVAEDVVQKLTGYDRVMVYKFHEDDHGEVVSEIRRSDLESYLGLHYPATDIPQAARFLFKQNRVRMICDCNANPVKLIQSEELEQPLCLVNSTLRSPHDCHRTYMLNMGSVASLVMAVTINSPDSTKLWGLVVCHHTSPRNVPFPLRYACEFLMQAFVLQLNMELQLASQLAEKKILKTQTLLCDMLLRDAPVCGTCWLTGVTPTESQLYYWAMRFCGMATARISSKGFSVLVQVSHRRGKSSGEELSIIQRIRMMVEECTQDHHLRLFLEVAKSRSLPWEDSEINAIHSLQLIMRDSFQDMEETGPKPITNARPEGLINGWNAKMAEMTGLQYGEAMGKSLVNDIIVHEDSRGAVQSILSRALQGDEDKNIELKLRNFGLPQQNSAVYIVANSCTSRDHAKNVVGVCFVGQDITCEKLVTDKFIQLQGDYKAIIQSLSPLIPPIFASDENACCSEWNAANGKADCNVKLNMEEFLLRTLIDAIVSQSMISLRERNLQLFHEIPEELKTLFFAWRPNQASVGLVRLFASCGASCTFSPHGWVEIRISPGLKRIQDGNTYIRLQFRMTHPGQGIPTALIQDVFAGEKSVEYTRRTWAKPVQKTSR</sequence>
<dbReference type="Pfam" id="PF01590">
    <property type="entry name" value="GAF"/>
    <property type="match status" value="1"/>
</dbReference>
<feature type="domain" description="PAS" evidence="8">
    <location>
        <begin position="394"/>
        <end position="466"/>
    </location>
</feature>
<comment type="function">
    <text evidence="1">Regulatory photoreceptor which exists in two forms that are reversibly interconvertible by light: the Pr form that absorbs maximally in the red region of the spectrum and the Pfr form that absorbs maximally in the far-red region. Photoconversion of Pr to Pfr induces an array of morphogenic responses, whereas reconversion of Pfr to Pr cancels the induction of those responses. Pfr controls the expression of a number of nuclear genes including those encoding the small subunit of ribulose-bisphosphate carboxylase, chlorophyll A/B binding protein, protochlorophyllide reductase, rRNA, etc. It also controls the expression of its own gene(s) in a negative feedback fashion.</text>
</comment>
<evidence type="ECO:0000256" key="4">
    <source>
        <dbReference type="ARBA" id="ARBA00022606"/>
    </source>
</evidence>
<comment type="similarity">
    <text evidence="2">Belongs to the phytochrome family.</text>
</comment>
<dbReference type="Gene3D" id="3.30.450.40">
    <property type="match status" value="1"/>
</dbReference>
<dbReference type="InterPro" id="IPR001294">
    <property type="entry name" value="Phytochrome"/>
</dbReference>
<organism evidence="9 10">
    <name type="scientific">Dioscorea zingiberensis</name>
    <dbReference type="NCBI Taxonomy" id="325984"/>
    <lineage>
        <taxon>Eukaryota</taxon>
        <taxon>Viridiplantae</taxon>
        <taxon>Streptophyta</taxon>
        <taxon>Embryophyta</taxon>
        <taxon>Tracheophyta</taxon>
        <taxon>Spermatophyta</taxon>
        <taxon>Magnoliopsida</taxon>
        <taxon>Liliopsida</taxon>
        <taxon>Dioscoreales</taxon>
        <taxon>Dioscoreaceae</taxon>
        <taxon>Dioscorea</taxon>
    </lineage>
</organism>
<dbReference type="PROSITE" id="PS50112">
    <property type="entry name" value="PAS"/>
    <property type="match status" value="1"/>
</dbReference>
<dbReference type="InterPro" id="IPR013516">
    <property type="entry name" value="Phyto_chromo_BS"/>
</dbReference>
<evidence type="ECO:0000256" key="6">
    <source>
        <dbReference type="ARBA" id="ARBA00023170"/>
    </source>
</evidence>
<dbReference type="OrthoDB" id="2015534at2759"/>
<evidence type="ECO:0000256" key="3">
    <source>
        <dbReference type="ARBA" id="ARBA00022543"/>
    </source>
</evidence>
<evidence type="ECO:0000313" key="10">
    <source>
        <dbReference type="Proteomes" id="UP001085076"/>
    </source>
</evidence>
<dbReference type="InterPro" id="IPR035965">
    <property type="entry name" value="PAS-like_dom_sf"/>
</dbReference>
<evidence type="ECO:0000256" key="5">
    <source>
        <dbReference type="ARBA" id="ARBA00022991"/>
    </source>
</evidence>
<dbReference type="Pfam" id="PF00989">
    <property type="entry name" value="PAS"/>
    <property type="match status" value="1"/>
</dbReference>
<dbReference type="PRINTS" id="PR01033">
    <property type="entry name" value="PHYTOCHROME"/>
</dbReference>
<evidence type="ECO:0000256" key="1">
    <source>
        <dbReference type="ARBA" id="ARBA00002479"/>
    </source>
</evidence>
<keyword evidence="3" id="KW-0600">Photoreceptor protein</keyword>
<evidence type="ECO:0000259" key="7">
    <source>
        <dbReference type="PROSITE" id="PS50046"/>
    </source>
</evidence>
<dbReference type="InterPro" id="IPR000014">
    <property type="entry name" value="PAS"/>
</dbReference>
<proteinExistence type="inferred from homology"/>
<dbReference type="GO" id="GO:0009881">
    <property type="term" value="F:photoreceptor activity"/>
    <property type="evidence" value="ECO:0007669"/>
    <property type="project" value="UniProtKB-KW"/>
</dbReference>
<keyword evidence="4" id="KW-0716">Sensory transduction</keyword>
<dbReference type="Gene3D" id="3.30.450.20">
    <property type="entry name" value="PAS domain"/>
    <property type="match status" value="2"/>
</dbReference>
<name>A0A9D5BT55_9LILI</name>
<dbReference type="PROSITE" id="PS00245">
    <property type="entry name" value="PHYTOCHROME_1"/>
    <property type="match status" value="1"/>
</dbReference>
<dbReference type="SUPFAM" id="SSF55781">
    <property type="entry name" value="GAF domain-like"/>
    <property type="match status" value="1"/>
</dbReference>
<comment type="caution">
    <text evidence="9">The sequence shown here is derived from an EMBL/GenBank/DDBJ whole genome shotgun (WGS) entry which is preliminary data.</text>
</comment>
<dbReference type="InterPro" id="IPR029016">
    <property type="entry name" value="GAF-like_dom_sf"/>
</dbReference>
<dbReference type="PROSITE" id="PS50046">
    <property type="entry name" value="PHYTOCHROME_2"/>
    <property type="match status" value="1"/>
</dbReference>
<dbReference type="InterPro" id="IPR013767">
    <property type="entry name" value="PAS_fold"/>
</dbReference>
<dbReference type="Pfam" id="PF08446">
    <property type="entry name" value="PAS_2"/>
    <property type="match status" value="1"/>
</dbReference>
<keyword evidence="10" id="KW-1185">Reference proteome</keyword>
<evidence type="ECO:0008006" key="11">
    <source>
        <dbReference type="Google" id="ProtNLM"/>
    </source>
</evidence>
<evidence type="ECO:0000256" key="2">
    <source>
        <dbReference type="ARBA" id="ARBA00008235"/>
    </source>
</evidence>